<proteinExistence type="predicted"/>
<accession>A0A328BC91</accession>
<keyword evidence="3" id="KW-1185">Reference proteome</keyword>
<reference evidence="3" key="1">
    <citation type="submission" date="2018-05" db="EMBL/GenBank/DDBJ databases">
        <authorList>
            <person name="Nie L."/>
        </authorList>
    </citation>
    <scope>NUCLEOTIDE SEQUENCE [LARGE SCALE GENOMIC DNA]</scope>
    <source>
        <strain evidence="3">NL</strain>
    </source>
</reference>
<organism evidence="2 3">
    <name type="scientific">Hymenobacter edaphi</name>
    <dbReference type="NCBI Taxonomy" id="2211146"/>
    <lineage>
        <taxon>Bacteria</taxon>
        <taxon>Pseudomonadati</taxon>
        <taxon>Bacteroidota</taxon>
        <taxon>Cytophagia</taxon>
        <taxon>Cytophagales</taxon>
        <taxon>Hymenobacteraceae</taxon>
        <taxon>Hymenobacter</taxon>
    </lineage>
</organism>
<dbReference type="InterPro" id="IPR001387">
    <property type="entry name" value="Cro/C1-type_HTH"/>
</dbReference>
<evidence type="ECO:0000256" key="1">
    <source>
        <dbReference type="SAM" id="MobiDB-lite"/>
    </source>
</evidence>
<dbReference type="AlphaFoldDB" id="A0A328BC91"/>
<dbReference type="SUPFAM" id="SSF47413">
    <property type="entry name" value="lambda repressor-like DNA-binding domains"/>
    <property type="match status" value="1"/>
</dbReference>
<dbReference type="EMBL" id="QHKM01000007">
    <property type="protein sequence ID" value="RAK64051.1"/>
    <property type="molecule type" value="Genomic_DNA"/>
</dbReference>
<feature type="compositionally biased region" description="Low complexity" evidence="1">
    <location>
        <begin position="72"/>
        <end position="85"/>
    </location>
</feature>
<dbReference type="InterPro" id="IPR010982">
    <property type="entry name" value="Lambda_DNA-bd_dom_sf"/>
</dbReference>
<gene>
    <name evidence="2" type="ORF">DLM85_19090</name>
</gene>
<comment type="caution">
    <text evidence="2">The sequence shown here is derived from an EMBL/GenBank/DDBJ whole genome shotgun (WGS) entry which is preliminary data.</text>
</comment>
<evidence type="ECO:0000313" key="2">
    <source>
        <dbReference type="EMBL" id="RAK64051.1"/>
    </source>
</evidence>
<feature type="region of interest" description="Disordered" evidence="1">
    <location>
        <begin position="48"/>
        <end position="85"/>
    </location>
</feature>
<dbReference type="Proteomes" id="UP000248553">
    <property type="component" value="Unassembled WGS sequence"/>
</dbReference>
<protein>
    <submittedName>
        <fullName evidence="2">Uncharacterized protein</fullName>
    </submittedName>
</protein>
<dbReference type="CDD" id="cd00093">
    <property type="entry name" value="HTH_XRE"/>
    <property type="match status" value="1"/>
</dbReference>
<sequence length="196" mass="20272">MGLSTRQLARYLGVSTGFVSHVEAGRKGLPPALAPRLLVLSRLLPAPLGQGPPAPPDPAAYDPLAPLPTPEPALTGDGPVPADAAPAAEPLRHRLRDCRLQLLTQGQRLTQLQARAAALALRRRGLAQLQAATGPTEPTEAARYARWLGELSTDLARDAPDPAGATAARLLLAARVAGLRAEVAALEALSTALPGS</sequence>
<name>A0A328BC91_9BACT</name>
<dbReference type="GO" id="GO:0003677">
    <property type="term" value="F:DNA binding"/>
    <property type="evidence" value="ECO:0007669"/>
    <property type="project" value="InterPro"/>
</dbReference>
<evidence type="ECO:0000313" key="3">
    <source>
        <dbReference type="Proteomes" id="UP000248553"/>
    </source>
</evidence>